<feature type="compositionally biased region" description="Basic and acidic residues" evidence="1">
    <location>
        <begin position="409"/>
        <end position="421"/>
    </location>
</feature>
<feature type="compositionally biased region" description="Low complexity" evidence="1">
    <location>
        <begin position="221"/>
        <end position="239"/>
    </location>
</feature>
<feature type="signal peptide" evidence="2">
    <location>
        <begin position="1"/>
        <end position="19"/>
    </location>
</feature>
<accession>A0A420HV93</accession>
<proteinExistence type="predicted"/>
<evidence type="ECO:0000256" key="1">
    <source>
        <dbReference type="SAM" id="MobiDB-lite"/>
    </source>
</evidence>
<evidence type="ECO:0000256" key="2">
    <source>
        <dbReference type="SAM" id="SignalP"/>
    </source>
</evidence>
<name>A0A420HV93_9PEZI</name>
<protein>
    <submittedName>
        <fullName evidence="3">Uncharacterized protein</fullName>
    </submittedName>
</protein>
<feature type="compositionally biased region" description="Basic and acidic residues" evidence="1">
    <location>
        <begin position="331"/>
        <end position="344"/>
    </location>
</feature>
<feature type="compositionally biased region" description="Polar residues" evidence="1">
    <location>
        <begin position="422"/>
        <end position="431"/>
    </location>
</feature>
<dbReference type="EMBL" id="MCFK01004302">
    <property type="protein sequence ID" value="RKF61364.1"/>
    <property type="molecule type" value="Genomic_DNA"/>
</dbReference>
<dbReference type="STRING" id="212602.A0A420HV93"/>
<keyword evidence="2" id="KW-0732">Signal</keyword>
<feature type="region of interest" description="Disordered" evidence="1">
    <location>
        <begin position="219"/>
        <end position="438"/>
    </location>
</feature>
<comment type="caution">
    <text evidence="3">The sequence shown here is derived from an EMBL/GenBank/DDBJ whole genome shotgun (WGS) entry which is preliminary data.</text>
</comment>
<evidence type="ECO:0000313" key="3">
    <source>
        <dbReference type="EMBL" id="RKF61364.1"/>
    </source>
</evidence>
<dbReference type="AlphaFoldDB" id="A0A420HV93"/>
<dbReference type="Proteomes" id="UP000286134">
    <property type="component" value="Unassembled WGS sequence"/>
</dbReference>
<feature type="chain" id="PRO_5019403914" evidence="2">
    <location>
        <begin position="20"/>
        <end position="616"/>
    </location>
</feature>
<organism evidence="3 4">
    <name type="scientific">Erysiphe neolycopersici</name>
    <dbReference type="NCBI Taxonomy" id="212602"/>
    <lineage>
        <taxon>Eukaryota</taxon>
        <taxon>Fungi</taxon>
        <taxon>Dikarya</taxon>
        <taxon>Ascomycota</taxon>
        <taxon>Pezizomycotina</taxon>
        <taxon>Leotiomycetes</taxon>
        <taxon>Erysiphales</taxon>
        <taxon>Erysiphaceae</taxon>
        <taxon>Erysiphe</taxon>
    </lineage>
</organism>
<feature type="compositionally biased region" description="Basic residues" evidence="1">
    <location>
        <begin position="307"/>
        <end position="330"/>
    </location>
</feature>
<reference evidence="3 4" key="1">
    <citation type="journal article" date="2018" name="BMC Genomics">
        <title>Comparative genome analyses reveal sequence features reflecting distinct modes of host-adaptation between dicot and monocot powdery mildew.</title>
        <authorList>
            <person name="Wu Y."/>
            <person name="Ma X."/>
            <person name="Pan Z."/>
            <person name="Kale S.D."/>
            <person name="Song Y."/>
            <person name="King H."/>
            <person name="Zhang Q."/>
            <person name="Presley C."/>
            <person name="Deng X."/>
            <person name="Wei C.I."/>
            <person name="Xiao S."/>
        </authorList>
    </citation>
    <scope>NUCLEOTIDE SEQUENCE [LARGE SCALE GENOMIC DNA]</scope>
    <source>
        <strain evidence="3">UMSG2</strain>
    </source>
</reference>
<feature type="compositionally biased region" description="Polar residues" evidence="1">
    <location>
        <begin position="257"/>
        <end position="272"/>
    </location>
</feature>
<sequence>MMQKIKFLQASVLFGFSYAVLLQEREVPQEHSHERILVAQRKLLAISNPLEILDPVYGLLGDKAASQGAGKVTNLKCLQRKTADQGFTNAKNAKDIEGMTNALIYATLERNTGAVGKASDTCDEPATNPEINALKQHQDPASPGADKENKELVLELARQIESIGGKPEDAALSATFAPGKLGDPTAKGNSCDDQDDPEGCIYTKKLIQVEATPEEIKAAIKTGGSSSESSTSSVSSADSKVNKKVNKKVVEKRHQVTKNPQTATKEALNSNKFPKIIPRDNDGPNIENDDKNDNDKVKRDDDDNNNRGRRGNRRNRGNRRKGRKGRKGRNRGNDNDDKRKRDFDGPDFENDNDNDNNNNNDNDKVKRDDDDNNNNNDNDKVKRVTAQKRNVMSKIKISEKKNHVASSGTKKDGPKVKRASESGKNVQTFTGTKGGPPPEVIETLGSTRPYNVKGDTFVGKNVALRRSCDIQHNACANAANAANSGGGGSVAECEDQQKKCIEAASALTKRFVERRSILSFFTKRAPVDLGTCSDPTVEFKEGFDGRKDASFKAVNQKDFNHGSTQKLKITSDFICQRLESSCKASQQVIDNCKKASEAASSLSGQAAADVFNKAFA</sequence>
<evidence type="ECO:0000313" key="4">
    <source>
        <dbReference type="Proteomes" id="UP000286134"/>
    </source>
</evidence>
<feature type="compositionally biased region" description="Acidic residues" evidence="1">
    <location>
        <begin position="345"/>
        <end position="354"/>
    </location>
</feature>
<feature type="compositionally biased region" description="Basic and acidic residues" evidence="1">
    <location>
        <begin position="277"/>
        <end position="306"/>
    </location>
</feature>
<dbReference type="OrthoDB" id="2153847at2759"/>
<feature type="region of interest" description="Disordered" evidence="1">
    <location>
        <begin position="175"/>
        <end position="195"/>
    </location>
</feature>
<gene>
    <name evidence="3" type="ORF">OnM2_043073</name>
</gene>
<dbReference type="SMR" id="A0A420HV93"/>
<keyword evidence="4" id="KW-1185">Reference proteome</keyword>